<keyword evidence="3" id="KW-0804">Transcription</keyword>
<evidence type="ECO:0000256" key="4">
    <source>
        <dbReference type="PROSITE-ProRule" id="PRU00335"/>
    </source>
</evidence>
<gene>
    <name evidence="6" type="ORF">GFB49_17625</name>
</gene>
<evidence type="ECO:0000259" key="5">
    <source>
        <dbReference type="PROSITE" id="PS50977"/>
    </source>
</evidence>
<evidence type="ECO:0000256" key="1">
    <source>
        <dbReference type="ARBA" id="ARBA00023015"/>
    </source>
</evidence>
<dbReference type="InterPro" id="IPR009057">
    <property type="entry name" value="Homeodomain-like_sf"/>
</dbReference>
<dbReference type="GO" id="GO:0003677">
    <property type="term" value="F:DNA binding"/>
    <property type="evidence" value="ECO:0007669"/>
    <property type="project" value="UniProtKB-UniRule"/>
</dbReference>
<proteinExistence type="predicted"/>
<feature type="DNA-binding region" description="H-T-H motif" evidence="4">
    <location>
        <begin position="33"/>
        <end position="52"/>
    </location>
</feature>
<dbReference type="SUPFAM" id="SSF46689">
    <property type="entry name" value="Homeodomain-like"/>
    <property type="match status" value="1"/>
</dbReference>
<reference evidence="6 7" key="1">
    <citation type="submission" date="2019-10" db="EMBL/GenBank/DDBJ databases">
        <title>Epibacterium sp. nov., isolated from seawater.</title>
        <authorList>
            <person name="Zhang X."/>
            <person name="Li N."/>
        </authorList>
    </citation>
    <scope>NUCLEOTIDE SEQUENCE [LARGE SCALE GENOMIC DNA]</scope>
    <source>
        <strain evidence="6 7">SM1979</strain>
    </source>
</reference>
<sequence>MPRVSNVEKQKSHERILQAAAELSREKGIENLSLADVMAAAGMTHGGFYRHFSSKEELATAALARSVDGAVGNIEAAPEGAERDAARATYLKTYLSEEHLNTPRHGCPMAALGSELARADGPLKAEIANATDRVAALLQGDKGIQEGYKKLALIVGAITIARFAEDPAKAREILDAANEGLRQIS</sequence>
<evidence type="ECO:0000256" key="3">
    <source>
        <dbReference type="ARBA" id="ARBA00023163"/>
    </source>
</evidence>
<name>A0A843YHF6_9RHOB</name>
<dbReference type="PROSITE" id="PS50977">
    <property type="entry name" value="HTH_TETR_2"/>
    <property type="match status" value="1"/>
</dbReference>
<dbReference type="PANTHER" id="PTHR47506:SF7">
    <property type="entry name" value="TRANSCRIPTIONAL REGULATORY PROTEIN"/>
    <property type="match status" value="1"/>
</dbReference>
<keyword evidence="2 4" id="KW-0238">DNA-binding</keyword>
<dbReference type="EMBL" id="WIBF01000013">
    <property type="protein sequence ID" value="MQQ10291.1"/>
    <property type="molecule type" value="Genomic_DNA"/>
</dbReference>
<protein>
    <submittedName>
        <fullName evidence="6">TetR family transcriptional regulator</fullName>
    </submittedName>
</protein>
<dbReference type="Gene3D" id="1.10.10.60">
    <property type="entry name" value="Homeodomain-like"/>
    <property type="match status" value="1"/>
</dbReference>
<evidence type="ECO:0000313" key="6">
    <source>
        <dbReference type="EMBL" id="MQQ10291.1"/>
    </source>
</evidence>
<dbReference type="InterPro" id="IPR001647">
    <property type="entry name" value="HTH_TetR"/>
</dbReference>
<dbReference type="PANTHER" id="PTHR47506">
    <property type="entry name" value="TRANSCRIPTIONAL REGULATORY PROTEIN"/>
    <property type="match status" value="1"/>
</dbReference>
<comment type="caution">
    <text evidence="6">The sequence shown here is derived from an EMBL/GenBank/DDBJ whole genome shotgun (WGS) entry which is preliminary data.</text>
</comment>
<dbReference type="AlphaFoldDB" id="A0A843YHF6"/>
<keyword evidence="1" id="KW-0805">Transcription regulation</keyword>
<keyword evidence="7" id="KW-1185">Reference proteome</keyword>
<dbReference type="SUPFAM" id="SSF48498">
    <property type="entry name" value="Tetracyclin repressor-like, C-terminal domain"/>
    <property type="match status" value="1"/>
</dbReference>
<dbReference type="Proteomes" id="UP000444174">
    <property type="component" value="Unassembled WGS sequence"/>
</dbReference>
<organism evidence="6 7">
    <name type="scientific">Tritonibacter litoralis</name>
    <dbReference type="NCBI Taxonomy" id="2662264"/>
    <lineage>
        <taxon>Bacteria</taxon>
        <taxon>Pseudomonadati</taxon>
        <taxon>Pseudomonadota</taxon>
        <taxon>Alphaproteobacteria</taxon>
        <taxon>Rhodobacterales</taxon>
        <taxon>Paracoccaceae</taxon>
        <taxon>Tritonibacter</taxon>
    </lineage>
</organism>
<dbReference type="InterPro" id="IPR036271">
    <property type="entry name" value="Tet_transcr_reg_TetR-rel_C_sf"/>
</dbReference>
<dbReference type="PRINTS" id="PR00455">
    <property type="entry name" value="HTHTETR"/>
</dbReference>
<feature type="domain" description="HTH tetR-type" evidence="5">
    <location>
        <begin position="10"/>
        <end position="70"/>
    </location>
</feature>
<dbReference type="Pfam" id="PF00440">
    <property type="entry name" value="TetR_N"/>
    <property type="match status" value="1"/>
</dbReference>
<evidence type="ECO:0000256" key="2">
    <source>
        <dbReference type="ARBA" id="ARBA00023125"/>
    </source>
</evidence>
<evidence type="ECO:0000313" key="7">
    <source>
        <dbReference type="Proteomes" id="UP000444174"/>
    </source>
</evidence>
<dbReference type="Gene3D" id="1.10.357.10">
    <property type="entry name" value="Tetracycline Repressor, domain 2"/>
    <property type="match status" value="1"/>
</dbReference>
<accession>A0A843YHF6</accession>